<reference evidence="3" key="1">
    <citation type="submission" date="2023-07" db="EMBL/GenBank/DDBJ databases">
        <title>A draft genome of Kazachstania heterogenica Y-27499.</title>
        <authorList>
            <person name="Donic C."/>
            <person name="Kralova J.S."/>
            <person name="Fidel L."/>
            <person name="Ben-Dor S."/>
            <person name="Jung S."/>
        </authorList>
    </citation>
    <scope>NUCLEOTIDE SEQUENCE [LARGE SCALE GENOMIC DNA]</scope>
    <source>
        <strain evidence="3">Y27499</strain>
    </source>
</reference>
<dbReference type="PANTHER" id="PTHR34815:SF2">
    <property type="entry name" value="N-ACETYLTRANSFERASE DOMAIN-CONTAINING PROTEIN"/>
    <property type="match status" value="1"/>
</dbReference>
<dbReference type="Proteomes" id="UP001306508">
    <property type="component" value="Unassembled WGS sequence"/>
</dbReference>
<organism evidence="2 3">
    <name type="scientific">Arxiozyma heterogenica</name>
    <dbReference type="NCBI Taxonomy" id="278026"/>
    <lineage>
        <taxon>Eukaryota</taxon>
        <taxon>Fungi</taxon>
        <taxon>Dikarya</taxon>
        <taxon>Ascomycota</taxon>
        <taxon>Saccharomycotina</taxon>
        <taxon>Saccharomycetes</taxon>
        <taxon>Saccharomycetales</taxon>
        <taxon>Saccharomycetaceae</taxon>
        <taxon>Arxiozyma</taxon>
    </lineage>
</organism>
<protein>
    <recommendedName>
        <fullName evidence="1">LYC1 C-terminal domain-containing protein</fullName>
    </recommendedName>
</protein>
<evidence type="ECO:0000313" key="2">
    <source>
        <dbReference type="EMBL" id="KAK5781241.1"/>
    </source>
</evidence>
<sequence>MKNSTTWRGLLSNEEYVEREKLLGSTSIANKDQNAELQRLYPECSKWLGVKYFVVKDQNLPNIDKYSQVVSSCETLNRIGYCIRPGSNNNEIEPALIVCIGGVFTDVRHRGKGYASYMINSLNKYYDDVRDQYGSQSKLIQNMVINLYSEIDDYYEKFGYHSMHIPLHNITNFELILQQYCKYKPGTHINSTDDKGINTVQGGKFLGFDGYEHLIILQDTQFKQNLYRLAERQPNKFIFTVKPDLDIFIWFHVRDIFIRRKLSPEHESNDIEIPFGFSLTDNSHVIWHHHWNENTLILLKLYIANDDNTSKEDVLRQLLKQSILEAHRRNLSKVQFWDEEIPLKMYPELDQILHNSENKSQLYQVNGSVSAVRPPTGLTPEDIIWDNNTKFCWF</sequence>
<dbReference type="Pfam" id="PF22998">
    <property type="entry name" value="GNAT_LYC1-like"/>
    <property type="match status" value="1"/>
</dbReference>
<name>A0AAN8A937_9SACH</name>
<evidence type="ECO:0000259" key="1">
    <source>
        <dbReference type="Pfam" id="PF22998"/>
    </source>
</evidence>
<dbReference type="AlphaFoldDB" id="A0AAN8A937"/>
<feature type="domain" description="LYC1 C-terminal" evidence="1">
    <location>
        <begin position="219"/>
        <end position="394"/>
    </location>
</feature>
<keyword evidence="3" id="KW-1185">Reference proteome</keyword>
<dbReference type="Gene3D" id="3.40.630.30">
    <property type="match status" value="1"/>
</dbReference>
<dbReference type="PANTHER" id="PTHR34815">
    <property type="entry name" value="LYSINE ACETYLTRANSFERASE"/>
    <property type="match status" value="1"/>
</dbReference>
<proteinExistence type="predicted"/>
<dbReference type="EMBL" id="JAWIZZ010000037">
    <property type="protein sequence ID" value="KAK5781241.1"/>
    <property type="molecule type" value="Genomic_DNA"/>
</dbReference>
<dbReference type="InterPro" id="IPR053013">
    <property type="entry name" value="LAT"/>
</dbReference>
<dbReference type="InterPro" id="IPR055100">
    <property type="entry name" value="GNAT_LYC1-like"/>
</dbReference>
<accession>A0AAN8A937</accession>
<evidence type="ECO:0000313" key="3">
    <source>
        <dbReference type="Proteomes" id="UP001306508"/>
    </source>
</evidence>
<comment type="caution">
    <text evidence="2">The sequence shown here is derived from an EMBL/GenBank/DDBJ whole genome shotgun (WGS) entry which is preliminary data.</text>
</comment>
<dbReference type="SUPFAM" id="SSF55729">
    <property type="entry name" value="Acyl-CoA N-acyltransferases (Nat)"/>
    <property type="match status" value="1"/>
</dbReference>
<dbReference type="InterPro" id="IPR016181">
    <property type="entry name" value="Acyl_CoA_acyltransferase"/>
</dbReference>
<gene>
    <name evidence="2" type="ORF">RI543_001283</name>
</gene>